<evidence type="ECO:0000313" key="1">
    <source>
        <dbReference type="EMBL" id="VFK64563.1"/>
    </source>
</evidence>
<dbReference type="AlphaFoldDB" id="A0A451AEW1"/>
<protein>
    <submittedName>
        <fullName evidence="1">Uncharacterized protein</fullName>
    </submittedName>
</protein>
<dbReference type="EMBL" id="CAADFX010000272">
    <property type="protein sequence ID" value="VFK64563.1"/>
    <property type="molecule type" value="Genomic_DNA"/>
</dbReference>
<reference evidence="1" key="1">
    <citation type="submission" date="2019-02" db="EMBL/GenBank/DDBJ databases">
        <authorList>
            <person name="Gruber-Vodicka R. H."/>
            <person name="Seah K. B. B."/>
        </authorList>
    </citation>
    <scope>NUCLEOTIDE SEQUENCE</scope>
    <source>
        <strain evidence="1">BECK_BY1</strain>
    </source>
</reference>
<accession>A0A451AEW1</accession>
<name>A0A451AEW1_9GAMM</name>
<organism evidence="1">
    <name type="scientific">Candidatus Kentrum sp. TUN</name>
    <dbReference type="NCBI Taxonomy" id="2126343"/>
    <lineage>
        <taxon>Bacteria</taxon>
        <taxon>Pseudomonadati</taxon>
        <taxon>Pseudomonadota</taxon>
        <taxon>Gammaproteobacteria</taxon>
        <taxon>Candidatus Kentrum</taxon>
    </lineage>
</organism>
<proteinExistence type="predicted"/>
<sequence length="166" mass="18735">MFLDILRGLVEIEVIRTRKTLLDLPIRYPVRNEAGHTQCRGIDLLQCIEPLSDIRTRSSSFPSHMEKPFPCEWVVDGVGGIFDLPIIPKPIRPFGHDIVQTLRGNILIGAFETKPNVSIRGVQPFTQQPNAVEYLIVETDRGDCSVFYVVGAGWNTLVLLWGWSFS</sequence>
<gene>
    <name evidence="1" type="ORF">BECKTUN1418D_GA0071000_12722</name>
</gene>